<accession>A0A0F9UN23</accession>
<reference evidence="1" key="1">
    <citation type="journal article" date="2015" name="Nature">
        <title>Complex archaea that bridge the gap between prokaryotes and eukaryotes.</title>
        <authorList>
            <person name="Spang A."/>
            <person name="Saw J.H."/>
            <person name="Jorgensen S.L."/>
            <person name="Zaremba-Niedzwiedzka K."/>
            <person name="Martijn J."/>
            <person name="Lind A.E."/>
            <person name="van Eijk R."/>
            <person name="Schleper C."/>
            <person name="Guy L."/>
            <person name="Ettema T.J."/>
        </authorList>
    </citation>
    <scope>NUCLEOTIDE SEQUENCE</scope>
</reference>
<organism evidence="1">
    <name type="scientific">marine sediment metagenome</name>
    <dbReference type="NCBI Taxonomy" id="412755"/>
    <lineage>
        <taxon>unclassified sequences</taxon>
        <taxon>metagenomes</taxon>
        <taxon>ecological metagenomes</taxon>
    </lineage>
</organism>
<comment type="caution">
    <text evidence="1">The sequence shown here is derived from an EMBL/GenBank/DDBJ whole genome shotgun (WGS) entry which is preliminary data.</text>
</comment>
<dbReference type="EMBL" id="LAZR01000902">
    <property type="protein sequence ID" value="KKN55008.1"/>
    <property type="molecule type" value="Genomic_DNA"/>
</dbReference>
<dbReference type="AlphaFoldDB" id="A0A0F9UN23"/>
<evidence type="ECO:0000313" key="1">
    <source>
        <dbReference type="EMBL" id="KKN55008.1"/>
    </source>
</evidence>
<sequence>MCKWEVQIEMPVHVDVNYPDLPERYELKNRMIDACLAPHVFKLNNNGCITRNCCCGHRQNWKYNRDQVMDKSRMGSILIDNNCVRLADSLGYYVTVDEYNHSTVEIKNDV</sequence>
<protein>
    <submittedName>
        <fullName evidence="1">Uncharacterized protein</fullName>
    </submittedName>
</protein>
<gene>
    <name evidence="1" type="ORF">LCGC14_0586090</name>
</gene>
<name>A0A0F9UN23_9ZZZZ</name>
<proteinExistence type="predicted"/>